<proteinExistence type="predicted"/>
<protein>
    <recommendedName>
        <fullName evidence="2">HTH araC/xylS-type domain-containing protein</fullName>
    </recommendedName>
</protein>
<sequence>MILLYLADEIHVARVLAALATSGSELHLARTWTEVQALSTTPECAVLVGRHGRDLHLDRVQQRWPAVPVVQVCNTRPEPRAGSPAHVGWAACVEREIASAVATARIRGYLAEVGERIRHAEHLPTRLRQALSHACGDGCPTSVGEVAGHLRCTPRVLSHHWRNAMPAEAGVRLEDFMGWILLLHAVAQRAAGAKWSSIAEGLGTHQHTLTRTAQRLADTSLRELPMQGVAATKARFERRVVRHLVRQTLVSVSAD</sequence>
<evidence type="ECO:0000313" key="1">
    <source>
        <dbReference type="EMBL" id="CAA9347772.1"/>
    </source>
</evidence>
<name>A0A6J4M777_9BACT</name>
<dbReference type="AlphaFoldDB" id="A0A6J4M777"/>
<reference evidence="1" key="1">
    <citation type="submission" date="2020-02" db="EMBL/GenBank/DDBJ databases">
        <authorList>
            <person name="Meier V. D."/>
        </authorList>
    </citation>
    <scope>NUCLEOTIDE SEQUENCE</scope>
    <source>
        <strain evidence="1">AVDCRST_MAG68</strain>
    </source>
</reference>
<evidence type="ECO:0008006" key="2">
    <source>
        <dbReference type="Google" id="ProtNLM"/>
    </source>
</evidence>
<dbReference type="EMBL" id="CADCTW010000161">
    <property type="protein sequence ID" value="CAA9347772.1"/>
    <property type="molecule type" value="Genomic_DNA"/>
</dbReference>
<accession>A0A6J4M777</accession>
<gene>
    <name evidence="1" type="ORF">AVDCRST_MAG68-4042</name>
</gene>
<organism evidence="1">
    <name type="scientific">uncultured Gemmatimonadota bacterium</name>
    <dbReference type="NCBI Taxonomy" id="203437"/>
    <lineage>
        <taxon>Bacteria</taxon>
        <taxon>Pseudomonadati</taxon>
        <taxon>Gemmatimonadota</taxon>
        <taxon>environmental samples</taxon>
    </lineage>
</organism>